<dbReference type="HAMAP" id="MF_00281">
    <property type="entry name" value="Phe_tRNA_synth_alpha1"/>
    <property type="match status" value="1"/>
</dbReference>
<dbReference type="PROSITE" id="PS50862">
    <property type="entry name" value="AA_TRNA_LIGASE_II"/>
    <property type="match status" value="1"/>
</dbReference>
<dbReference type="SUPFAM" id="SSF55681">
    <property type="entry name" value="Class II aaRS and biotin synthetases"/>
    <property type="match status" value="1"/>
</dbReference>
<evidence type="ECO:0000313" key="17">
    <source>
        <dbReference type="Proteomes" id="UP000198828"/>
    </source>
</evidence>
<dbReference type="Pfam" id="PF01409">
    <property type="entry name" value="tRNA-synt_2d"/>
    <property type="match status" value="1"/>
</dbReference>
<evidence type="ECO:0000256" key="11">
    <source>
        <dbReference type="ARBA" id="ARBA00023146"/>
    </source>
</evidence>
<evidence type="ECO:0000256" key="8">
    <source>
        <dbReference type="ARBA" id="ARBA00022840"/>
    </source>
</evidence>
<keyword evidence="14" id="KW-0175">Coiled coil</keyword>
<dbReference type="GO" id="GO:0004826">
    <property type="term" value="F:phenylalanine-tRNA ligase activity"/>
    <property type="evidence" value="ECO:0007669"/>
    <property type="project" value="UniProtKB-UniRule"/>
</dbReference>
<evidence type="ECO:0000256" key="2">
    <source>
        <dbReference type="ARBA" id="ARBA00010207"/>
    </source>
</evidence>
<dbReference type="OrthoDB" id="9800719at2"/>
<evidence type="ECO:0000256" key="4">
    <source>
        <dbReference type="ARBA" id="ARBA00022490"/>
    </source>
</evidence>
<dbReference type="GO" id="GO:0006432">
    <property type="term" value="P:phenylalanyl-tRNA aminoacylation"/>
    <property type="evidence" value="ECO:0007669"/>
    <property type="project" value="UniProtKB-UniRule"/>
</dbReference>
<evidence type="ECO:0000256" key="12">
    <source>
        <dbReference type="ARBA" id="ARBA00049255"/>
    </source>
</evidence>
<dbReference type="InterPro" id="IPR022911">
    <property type="entry name" value="Phe_tRNA_ligase_alpha1_bac"/>
</dbReference>
<feature type="domain" description="Aminoacyl-transfer RNA synthetases class-II family profile" evidence="15">
    <location>
        <begin position="117"/>
        <end position="331"/>
    </location>
</feature>
<dbReference type="InterPro" id="IPR004188">
    <property type="entry name" value="Phe-tRNA_ligase_II_N"/>
</dbReference>
<keyword evidence="6 13" id="KW-0479">Metal-binding</keyword>
<dbReference type="RefSeq" id="WP_093753762.1">
    <property type="nucleotide sequence ID" value="NZ_FNNG01000010.1"/>
</dbReference>
<keyword evidence="8 13" id="KW-0067">ATP-binding</keyword>
<feature type="coiled-coil region" evidence="14">
    <location>
        <begin position="58"/>
        <end position="85"/>
    </location>
</feature>
<dbReference type="Proteomes" id="UP000198828">
    <property type="component" value="Unassembled WGS sequence"/>
</dbReference>
<name>A0A1H3BGI6_9FIRM</name>
<evidence type="ECO:0000256" key="10">
    <source>
        <dbReference type="ARBA" id="ARBA00022917"/>
    </source>
</evidence>
<dbReference type="Pfam" id="PF02912">
    <property type="entry name" value="Phe_tRNA-synt_N"/>
    <property type="match status" value="1"/>
</dbReference>
<evidence type="ECO:0000256" key="3">
    <source>
        <dbReference type="ARBA" id="ARBA00011209"/>
    </source>
</evidence>
<keyword evidence="11 13" id="KW-0030">Aminoacyl-tRNA synthetase</keyword>
<dbReference type="CDD" id="cd00496">
    <property type="entry name" value="PheRS_alpha_core"/>
    <property type="match status" value="1"/>
</dbReference>
<keyword evidence="7 13" id="KW-0547">Nucleotide-binding</keyword>
<dbReference type="InterPro" id="IPR006195">
    <property type="entry name" value="aa-tRNA-synth_II"/>
</dbReference>
<proteinExistence type="inferred from homology"/>
<dbReference type="GO" id="GO:0000049">
    <property type="term" value="F:tRNA binding"/>
    <property type="evidence" value="ECO:0007669"/>
    <property type="project" value="InterPro"/>
</dbReference>
<sequence>MKDRLKRIKEEALKNINGMNSLEELENIRIKFLGKKGELTSILRDMGKLSKDERPVIGQLANEIRQEIEKELADAKDRFKEKLKLERIEKEKIDISINKRTRKLGHKHPLLATIEELENLFISMGFTVVEGPEIETVEYNFDALNSPENHPSRDLTDTFYITEDILLRTHTSPVQIRAMKTIKPPIRIVSAGRTFRFDDVDDTHSPMFHQLEGLVVDENISMANLIDTINIFVKELFGKDMKTRFRPHYFPFTEPSAEVDVSCFSCKGKGCPVCDGTGWSMELLGCGMVHPKVLEVCGIDPEKYSGFAFGMGIDRITMVKYGINNIRLLFENDNRFLEQF</sequence>
<evidence type="ECO:0000256" key="9">
    <source>
        <dbReference type="ARBA" id="ARBA00022842"/>
    </source>
</evidence>
<accession>A0A1H3BGI6</accession>
<gene>
    <name evidence="13" type="primary">pheS</name>
    <name evidence="16" type="ORF">SAMN05660923_02273</name>
</gene>
<dbReference type="GO" id="GO:0000287">
    <property type="term" value="F:magnesium ion binding"/>
    <property type="evidence" value="ECO:0007669"/>
    <property type="project" value="UniProtKB-UniRule"/>
</dbReference>
<dbReference type="GO" id="GO:0005524">
    <property type="term" value="F:ATP binding"/>
    <property type="evidence" value="ECO:0007669"/>
    <property type="project" value="UniProtKB-UniRule"/>
</dbReference>
<dbReference type="PANTHER" id="PTHR11538">
    <property type="entry name" value="PHENYLALANYL-TRNA SYNTHETASE"/>
    <property type="match status" value="1"/>
</dbReference>
<evidence type="ECO:0000313" key="16">
    <source>
        <dbReference type="EMBL" id="SDX41053.1"/>
    </source>
</evidence>
<dbReference type="InterPro" id="IPR010978">
    <property type="entry name" value="tRNA-bd_arm"/>
</dbReference>
<dbReference type="InterPro" id="IPR002319">
    <property type="entry name" value="Phenylalanyl-tRNA_Synthase"/>
</dbReference>
<feature type="binding site" evidence="13">
    <location>
        <position position="254"/>
    </location>
    <ligand>
        <name>Mg(2+)</name>
        <dbReference type="ChEBI" id="CHEBI:18420"/>
        <note>shared with beta subunit</note>
    </ligand>
</feature>
<comment type="catalytic activity">
    <reaction evidence="12 13">
        <text>tRNA(Phe) + L-phenylalanine + ATP = L-phenylalanyl-tRNA(Phe) + AMP + diphosphate + H(+)</text>
        <dbReference type="Rhea" id="RHEA:19413"/>
        <dbReference type="Rhea" id="RHEA-COMP:9668"/>
        <dbReference type="Rhea" id="RHEA-COMP:9699"/>
        <dbReference type="ChEBI" id="CHEBI:15378"/>
        <dbReference type="ChEBI" id="CHEBI:30616"/>
        <dbReference type="ChEBI" id="CHEBI:33019"/>
        <dbReference type="ChEBI" id="CHEBI:58095"/>
        <dbReference type="ChEBI" id="CHEBI:78442"/>
        <dbReference type="ChEBI" id="CHEBI:78531"/>
        <dbReference type="ChEBI" id="CHEBI:456215"/>
        <dbReference type="EC" id="6.1.1.20"/>
    </reaction>
</comment>
<dbReference type="AlphaFoldDB" id="A0A1H3BGI6"/>
<dbReference type="EMBL" id="FNNG01000010">
    <property type="protein sequence ID" value="SDX41053.1"/>
    <property type="molecule type" value="Genomic_DNA"/>
</dbReference>
<comment type="cofactor">
    <cofactor evidence="13">
        <name>Mg(2+)</name>
        <dbReference type="ChEBI" id="CHEBI:18420"/>
    </cofactor>
    <text evidence="13">Binds 2 magnesium ions per tetramer.</text>
</comment>
<comment type="subcellular location">
    <subcellularLocation>
        <location evidence="1 13">Cytoplasm</location>
    </subcellularLocation>
</comment>
<evidence type="ECO:0000256" key="5">
    <source>
        <dbReference type="ARBA" id="ARBA00022598"/>
    </source>
</evidence>
<dbReference type="NCBIfam" id="TIGR00468">
    <property type="entry name" value="pheS"/>
    <property type="match status" value="1"/>
</dbReference>
<dbReference type="GO" id="GO:0016740">
    <property type="term" value="F:transferase activity"/>
    <property type="evidence" value="ECO:0007669"/>
    <property type="project" value="UniProtKB-ARBA"/>
</dbReference>
<evidence type="ECO:0000256" key="1">
    <source>
        <dbReference type="ARBA" id="ARBA00004496"/>
    </source>
</evidence>
<keyword evidence="9 13" id="KW-0460">Magnesium</keyword>
<dbReference type="Gene3D" id="3.30.930.10">
    <property type="entry name" value="Bira Bifunctional Protein, Domain 2"/>
    <property type="match status" value="1"/>
</dbReference>
<keyword evidence="5 13" id="KW-0436">Ligase</keyword>
<evidence type="ECO:0000256" key="7">
    <source>
        <dbReference type="ARBA" id="ARBA00022741"/>
    </source>
</evidence>
<evidence type="ECO:0000256" key="13">
    <source>
        <dbReference type="HAMAP-Rule" id="MF_00281"/>
    </source>
</evidence>
<evidence type="ECO:0000256" key="6">
    <source>
        <dbReference type="ARBA" id="ARBA00022723"/>
    </source>
</evidence>
<dbReference type="EC" id="6.1.1.20" evidence="13"/>
<dbReference type="GO" id="GO:0140096">
    <property type="term" value="F:catalytic activity, acting on a protein"/>
    <property type="evidence" value="ECO:0007669"/>
    <property type="project" value="UniProtKB-ARBA"/>
</dbReference>
<keyword evidence="4 13" id="KW-0963">Cytoplasm</keyword>
<keyword evidence="17" id="KW-1185">Reference proteome</keyword>
<comment type="subunit">
    <text evidence="3 13">Tetramer of two alpha and two beta subunits.</text>
</comment>
<dbReference type="InterPro" id="IPR004529">
    <property type="entry name" value="Phe-tRNA-synth_IIc_asu"/>
</dbReference>
<dbReference type="PANTHER" id="PTHR11538:SF41">
    <property type="entry name" value="PHENYLALANINE--TRNA LIGASE, MITOCHONDRIAL"/>
    <property type="match status" value="1"/>
</dbReference>
<dbReference type="SUPFAM" id="SSF46589">
    <property type="entry name" value="tRNA-binding arm"/>
    <property type="match status" value="1"/>
</dbReference>
<evidence type="ECO:0000259" key="15">
    <source>
        <dbReference type="PROSITE" id="PS50862"/>
    </source>
</evidence>
<dbReference type="GO" id="GO:0005737">
    <property type="term" value="C:cytoplasm"/>
    <property type="evidence" value="ECO:0007669"/>
    <property type="project" value="UniProtKB-SubCell"/>
</dbReference>
<protein>
    <recommendedName>
        <fullName evidence="13">Phenylalanine--tRNA ligase alpha subunit</fullName>
        <ecNumber evidence="13">6.1.1.20</ecNumber>
    </recommendedName>
    <alternativeName>
        <fullName evidence="13">Phenylalanyl-tRNA synthetase alpha subunit</fullName>
        <shortName evidence="13">PheRS</shortName>
    </alternativeName>
</protein>
<reference evidence="16 17" key="1">
    <citation type="submission" date="2016-10" db="EMBL/GenBank/DDBJ databases">
        <authorList>
            <person name="de Groot N.N."/>
        </authorList>
    </citation>
    <scope>NUCLEOTIDE SEQUENCE [LARGE SCALE GENOMIC DNA]</scope>
    <source>
        <strain evidence="16 17">DSM 23310</strain>
    </source>
</reference>
<organism evidence="16 17">
    <name type="scientific">Tepidimicrobium xylanilyticum</name>
    <dbReference type="NCBI Taxonomy" id="1123352"/>
    <lineage>
        <taxon>Bacteria</taxon>
        <taxon>Bacillati</taxon>
        <taxon>Bacillota</taxon>
        <taxon>Tissierellia</taxon>
        <taxon>Tissierellales</taxon>
        <taxon>Tepidimicrobiaceae</taxon>
        <taxon>Tepidimicrobium</taxon>
    </lineage>
</organism>
<comment type="similarity">
    <text evidence="2 13">Belongs to the class-II aminoacyl-tRNA synthetase family. Phe-tRNA synthetase alpha subunit type 1 subfamily.</text>
</comment>
<evidence type="ECO:0000256" key="14">
    <source>
        <dbReference type="SAM" id="Coils"/>
    </source>
</evidence>
<dbReference type="InterPro" id="IPR045864">
    <property type="entry name" value="aa-tRNA-synth_II/BPL/LPL"/>
</dbReference>
<keyword evidence="10 13" id="KW-0648">Protein biosynthesis</keyword>
<dbReference type="FunFam" id="3.30.930.10:FF:000003">
    <property type="entry name" value="Phenylalanine--tRNA ligase alpha subunit"/>
    <property type="match status" value="1"/>
</dbReference>